<dbReference type="EMBL" id="SGOE01000003">
    <property type="protein sequence ID" value="TRB05848.1"/>
    <property type="molecule type" value="Genomic_DNA"/>
</dbReference>
<sequence>MQSEIPDDVMMNAERLYDEGGYKTVPEIIAEAIMAERERCEAALSAAEPQCCMCGKKGLSTTEGDGGTECELSDGRWVCSAECWDRAVQPAPSVAVKVKQLEWGPDRTAKVLGATWMVWPYSDPLNDGLGNWLWQVVDAHPHASGRFHTEEEAKAAAQADYEARILSSLSAQVQYAEELNVEMSLVVALDFADNPKPYHTLQAPADTNSELYRAPKKIAAAYRSAQVQDVVGTVEAFDRDHPELYWHLAKGKITAGEPLYGAIITDTRGNELGDGESNISAIDAFNIAVDDAALPASPAKQEG</sequence>
<reference evidence="1 2" key="1">
    <citation type="journal article" date="2019" name="Appl. Microbiol. Biotechnol.">
        <title>Differential efficiency of wild type rhizogenic strains for rol gene transformation of plants.</title>
        <authorList>
            <person name="Desmet S."/>
            <person name="De Keyser E."/>
            <person name="Van Vaerenbergh J."/>
            <person name="Baeyen S."/>
            <person name="Van Huylenbroeck J."/>
            <person name="Geelen D."/>
            <person name="Dhooghe E."/>
        </authorList>
    </citation>
    <scope>NUCLEOTIDE SEQUENCE [LARGE SCALE GENOMIC DNA]</scope>
    <source>
        <strain evidence="1 2">MAFF210266</strain>
    </source>
</reference>
<evidence type="ECO:0000313" key="2">
    <source>
        <dbReference type="Proteomes" id="UP000317023"/>
    </source>
</evidence>
<dbReference type="AlphaFoldDB" id="A0A546XYN1"/>
<dbReference type="Proteomes" id="UP000317023">
    <property type="component" value="Unassembled WGS sequence"/>
</dbReference>
<gene>
    <name evidence="1" type="ORF">EXN61_11480</name>
</gene>
<name>A0A546XYN1_AGRTU</name>
<evidence type="ECO:0000313" key="1">
    <source>
        <dbReference type="EMBL" id="TRB05848.1"/>
    </source>
</evidence>
<accession>A0A546XYN1</accession>
<organism evidence="1 2">
    <name type="scientific">Agrobacterium tumefaciens</name>
    <dbReference type="NCBI Taxonomy" id="358"/>
    <lineage>
        <taxon>Bacteria</taxon>
        <taxon>Pseudomonadati</taxon>
        <taxon>Pseudomonadota</taxon>
        <taxon>Alphaproteobacteria</taxon>
        <taxon>Hyphomicrobiales</taxon>
        <taxon>Rhizobiaceae</taxon>
        <taxon>Rhizobium/Agrobacterium group</taxon>
        <taxon>Agrobacterium</taxon>
        <taxon>Agrobacterium tumefaciens complex</taxon>
    </lineage>
</organism>
<dbReference type="RefSeq" id="WP_142856778.1">
    <property type="nucleotide sequence ID" value="NZ_SGOE01000003.1"/>
</dbReference>
<comment type="caution">
    <text evidence="1">The sequence shown here is derived from an EMBL/GenBank/DDBJ whole genome shotgun (WGS) entry which is preliminary data.</text>
</comment>
<protein>
    <submittedName>
        <fullName evidence="1">Uncharacterized protein</fullName>
    </submittedName>
</protein>
<proteinExistence type="predicted"/>